<proteinExistence type="predicted"/>
<dbReference type="NCBIfam" id="TIGR01987">
    <property type="entry name" value="HI0074"/>
    <property type="match status" value="1"/>
</dbReference>
<dbReference type="GO" id="GO:0016740">
    <property type="term" value="F:transferase activity"/>
    <property type="evidence" value="ECO:0007669"/>
    <property type="project" value="UniProtKB-KW"/>
</dbReference>
<dbReference type="RefSeq" id="WP_122057828.1">
    <property type="nucleotide sequence ID" value="NZ_RFAQ01000003.1"/>
</dbReference>
<evidence type="ECO:0000313" key="1">
    <source>
        <dbReference type="EMBL" id="RMD04327.1"/>
    </source>
</evidence>
<dbReference type="InterPro" id="IPR010235">
    <property type="entry name" value="HepT"/>
</dbReference>
<evidence type="ECO:0000313" key="2">
    <source>
        <dbReference type="Proteomes" id="UP000277999"/>
    </source>
</evidence>
<name>A0A3M0T132_9CLOT</name>
<dbReference type="EMBL" id="RFAQ01000003">
    <property type="protein sequence ID" value="RMD04327.1"/>
    <property type="molecule type" value="Genomic_DNA"/>
</dbReference>
<dbReference type="Pfam" id="PF08780">
    <property type="entry name" value="NTase_sub_bind"/>
    <property type="match status" value="1"/>
</dbReference>
<comment type="caution">
    <text evidence="1">The sequence shown here is derived from an EMBL/GenBank/DDBJ whole genome shotgun (WGS) entry which is preliminary data.</text>
</comment>
<reference evidence="1 2" key="1">
    <citation type="submission" date="2018-10" db="EMBL/GenBank/DDBJ databases">
        <title>Genome-centric metagenomics revealed C2 chemical producing, CO utilizing Clostridium with novel acetogenic gene cluster.</title>
        <authorList>
            <person name="Kang H."/>
            <person name="Park B."/>
            <person name="Choi I.G."/>
            <person name="Chang I.S."/>
        </authorList>
    </citation>
    <scope>NUCLEOTIDE SEQUENCE [LARGE SCALE GENOMIC DNA]</scope>
    <source>
        <strain evidence="1 2">H21-9</strain>
    </source>
</reference>
<dbReference type="SUPFAM" id="SSF81593">
    <property type="entry name" value="Nucleotidyltransferase substrate binding subunit/domain"/>
    <property type="match status" value="1"/>
</dbReference>
<protein>
    <submittedName>
        <fullName evidence="1">Nucleotidyltransferase</fullName>
    </submittedName>
</protein>
<sequence>MKRLDERIYDFINALSRLREALEKDITDDIIVDGIIQRFEFTFEQSWKVMKLYLEDQGILDEALAPRSTIRVAFKHKIISNGDLWIEMMLDRNRTSHMYDETIAKNIVERIKKVYINEFNDLEKFLKGQQTKLKIV</sequence>
<accession>A0A3M0T132</accession>
<keyword evidence="1" id="KW-0808">Transferase</keyword>
<dbReference type="Gene3D" id="1.20.120.330">
    <property type="entry name" value="Nucleotidyltransferases domain 2"/>
    <property type="match status" value="1"/>
</dbReference>
<gene>
    <name evidence="1" type="ORF">D9O40_02450</name>
</gene>
<dbReference type="Proteomes" id="UP000277999">
    <property type="component" value="Unassembled WGS sequence"/>
</dbReference>
<organism evidence="1 2">
    <name type="scientific">Clostridium autoethanogenum</name>
    <dbReference type="NCBI Taxonomy" id="84023"/>
    <lineage>
        <taxon>Bacteria</taxon>
        <taxon>Bacillati</taxon>
        <taxon>Bacillota</taxon>
        <taxon>Clostridia</taxon>
        <taxon>Eubacteriales</taxon>
        <taxon>Clostridiaceae</taxon>
        <taxon>Clostridium</taxon>
    </lineage>
</organism>
<dbReference type="AlphaFoldDB" id="A0A3M0T132"/>